<accession>A0A2P2QK04</accession>
<proteinExistence type="predicted"/>
<organism evidence="1">
    <name type="scientific">Rhizophora mucronata</name>
    <name type="common">Asiatic mangrove</name>
    <dbReference type="NCBI Taxonomy" id="61149"/>
    <lineage>
        <taxon>Eukaryota</taxon>
        <taxon>Viridiplantae</taxon>
        <taxon>Streptophyta</taxon>
        <taxon>Embryophyta</taxon>
        <taxon>Tracheophyta</taxon>
        <taxon>Spermatophyta</taxon>
        <taxon>Magnoliopsida</taxon>
        <taxon>eudicotyledons</taxon>
        <taxon>Gunneridae</taxon>
        <taxon>Pentapetalae</taxon>
        <taxon>rosids</taxon>
        <taxon>fabids</taxon>
        <taxon>Malpighiales</taxon>
        <taxon>Rhizophoraceae</taxon>
        <taxon>Rhizophora</taxon>
    </lineage>
</organism>
<evidence type="ECO:0000313" key="1">
    <source>
        <dbReference type="EMBL" id="MBX67217.1"/>
    </source>
</evidence>
<protein>
    <submittedName>
        <fullName evidence="1">Uncharacterized protein</fullName>
    </submittedName>
</protein>
<name>A0A2P2QK04_RHIMU</name>
<dbReference type="EMBL" id="GGEC01086733">
    <property type="protein sequence ID" value="MBX67217.1"/>
    <property type="molecule type" value="Transcribed_RNA"/>
</dbReference>
<dbReference type="AlphaFoldDB" id="A0A2P2QK04"/>
<sequence>MDSQGEHDAKTLCTLVIILKVLVWENESACCIITNIGSLFL</sequence>
<reference evidence="1" key="1">
    <citation type="submission" date="2018-02" db="EMBL/GenBank/DDBJ databases">
        <title>Rhizophora mucronata_Transcriptome.</title>
        <authorList>
            <person name="Meera S.P."/>
            <person name="Sreeshan A."/>
            <person name="Augustine A."/>
        </authorList>
    </citation>
    <scope>NUCLEOTIDE SEQUENCE</scope>
    <source>
        <tissue evidence="1">Leaf</tissue>
    </source>
</reference>